<dbReference type="EMBL" id="JXTB01000065">
    <property type="protein sequence ID" value="PON68188.1"/>
    <property type="molecule type" value="Genomic_DNA"/>
</dbReference>
<organism evidence="1 2">
    <name type="scientific">Parasponia andersonii</name>
    <name type="common">Sponia andersonii</name>
    <dbReference type="NCBI Taxonomy" id="3476"/>
    <lineage>
        <taxon>Eukaryota</taxon>
        <taxon>Viridiplantae</taxon>
        <taxon>Streptophyta</taxon>
        <taxon>Embryophyta</taxon>
        <taxon>Tracheophyta</taxon>
        <taxon>Spermatophyta</taxon>
        <taxon>Magnoliopsida</taxon>
        <taxon>eudicotyledons</taxon>
        <taxon>Gunneridae</taxon>
        <taxon>Pentapetalae</taxon>
        <taxon>rosids</taxon>
        <taxon>fabids</taxon>
        <taxon>Rosales</taxon>
        <taxon>Cannabaceae</taxon>
        <taxon>Parasponia</taxon>
    </lineage>
</organism>
<evidence type="ECO:0000313" key="2">
    <source>
        <dbReference type="Proteomes" id="UP000237105"/>
    </source>
</evidence>
<dbReference type="AlphaFoldDB" id="A0A2P5D4N2"/>
<evidence type="ECO:0000313" key="1">
    <source>
        <dbReference type="EMBL" id="PON68188.1"/>
    </source>
</evidence>
<reference evidence="2" key="1">
    <citation type="submission" date="2016-06" db="EMBL/GenBank/DDBJ databases">
        <title>Parallel loss of symbiosis genes in relatives of nitrogen-fixing non-legume Parasponia.</title>
        <authorList>
            <person name="Van Velzen R."/>
            <person name="Holmer R."/>
            <person name="Bu F."/>
            <person name="Rutten L."/>
            <person name="Van Zeijl A."/>
            <person name="Liu W."/>
            <person name="Santuari L."/>
            <person name="Cao Q."/>
            <person name="Sharma T."/>
            <person name="Shen D."/>
            <person name="Roswanjaya Y."/>
            <person name="Wardhani T."/>
            <person name="Kalhor M.S."/>
            <person name="Jansen J."/>
            <person name="Van den Hoogen J."/>
            <person name="Gungor B."/>
            <person name="Hartog M."/>
            <person name="Hontelez J."/>
            <person name="Verver J."/>
            <person name="Yang W.-C."/>
            <person name="Schijlen E."/>
            <person name="Repin R."/>
            <person name="Schilthuizen M."/>
            <person name="Schranz E."/>
            <person name="Heidstra R."/>
            <person name="Miyata K."/>
            <person name="Fedorova E."/>
            <person name="Kohlen W."/>
            <person name="Bisseling T."/>
            <person name="Smit S."/>
            <person name="Geurts R."/>
        </authorList>
    </citation>
    <scope>NUCLEOTIDE SEQUENCE [LARGE SCALE GENOMIC DNA]</scope>
    <source>
        <strain evidence="2">cv. WU1-14</strain>
    </source>
</reference>
<protein>
    <submittedName>
        <fullName evidence="1">Uncharacterized protein</fullName>
    </submittedName>
</protein>
<name>A0A2P5D4N2_PARAD</name>
<sequence>MTFENAYLKRKLVIEKETEVCQEKDIDVIEVHNIHPSKRQKVKLGIVATECGFCEIVLQELEYIREEIIGNAQQFDLTQMTCSVIVMVQFFGTGSELAENTNVYKIRPRFKTTLYVKDNDQCQPNFQ</sequence>
<accession>A0A2P5D4N2</accession>
<keyword evidence="2" id="KW-1185">Reference proteome</keyword>
<gene>
    <name evidence="1" type="ORF">PanWU01x14_097480</name>
</gene>
<dbReference type="Proteomes" id="UP000237105">
    <property type="component" value="Unassembled WGS sequence"/>
</dbReference>
<proteinExistence type="predicted"/>
<dbReference type="OrthoDB" id="10385639at2759"/>
<comment type="caution">
    <text evidence="1">The sequence shown here is derived from an EMBL/GenBank/DDBJ whole genome shotgun (WGS) entry which is preliminary data.</text>
</comment>